<protein>
    <submittedName>
        <fullName evidence="3">Uncharacterized protein</fullName>
    </submittedName>
</protein>
<keyword evidence="1" id="KW-1133">Transmembrane helix</keyword>
<keyword evidence="1" id="KW-0812">Transmembrane</keyword>
<dbReference type="AlphaFoldDB" id="A0A1M7CHN1"/>
<evidence type="ECO:0000256" key="2">
    <source>
        <dbReference type="SAM" id="SignalP"/>
    </source>
</evidence>
<feature type="chain" id="PRO_5013314369" evidence="2">
    <location>
        <begin position="20"/>
        <end position="166"/>
    </location>
</feature>
<dbReference type="Proteomes" id="UP000189935">
    <property type="component" value="Chromosome I"/>
</dbReference>
<dbReference type="EMBL" id="LT670844">
    <property type="protein sequence ID" value="SHL66717.1"/>
    <property type="molecule type" value="Genomic_DNA"/>
</dbReference>
<evidence type="ECO:0000313" key="3">
    <source>
        <dbReference type="EMBL" id="SHL66717.1"/>
    </source>
</evidence>
<accession>A0A1M7CHN1</accession>
<feature type="transmembrane region" description="Helical" evidence="1">
    <location>
        <begin position="135"/>
        <end position="155"/>
    </location>
</feature>
<evidence type="ECO:0000313" key="4">
    <source>
        <dbReference type="Proteomes" id="UP000189935"/>
    </source>
</evidence>
<sequence length="166" mass="18836">MRLAVIVVFLSVLTTPSEASTSCMSKTEARQHFGTVYLYWHGPEHCWDATPTRPHGVRHRVRHPEPEQTPRFVVPMPSPDLRRSANAMATDEPETDLITVTPWVERWTDITQIVPPKSIVVTDRKPEPIVAPRSVVIVIIATALTLVIVETLFGGTRWVRHSHQRH</sequence>
<reference evidence="3 4" key="1">
    <citation type="submission" date="2016-11" db="EMBL/GenBank/DDBJ databases">
        <authorList>
            <person name="Jaros S."/>
            <person name="Januszkiewicz K."/>
            <person name="Wedrychowicz H."/>
        </authorList>
    </citation>
    <scope>NUCLEOTIDE SEQUENCE [LARGE SCALE GENOMIC DNA]</scope>
    <source>
        <strain evidence="3 4">GAS499</strain>
    </source>
</reference>
<proteinExistence type="predicted"/>
<evidence type="ECO:0000256" key="1">
    <source>
        <dbReference type="SAM" id="Phobius"/>
    </source>
</evidence>
<gene>
    <name evidence="3" type="ORF">SAMN05444159_6486</name>
</gene>
<keyword evidence="2" id="KW-0732">Signal</keyword>
<name>A0A1M7CHN1_9BRAD</name>
<dbReference type="RefSeq" id="WP_154071548.1">
    <property type="nucleotide sequence ID" value="NZ_LT670844.1"/>
</dbReference>
<feature type="signal peptide" evidence="2">
    <location>
        <begin position="1"/>
        <end position="19"/>
    </location>
</feature>
<organism evidence="3 4">
    <name type="scientific">Bradyrhizobium lablabi</name>
    <dbReference type="NCBI Taxonomy" id="722472"/>
    <lineage>
        <taxon>Bacteria</taxon>
        <taxon>Pseudomonadati</taxon>
        <taxon>Pseudomonadota</taxon>
        <taxon>Alphaproteobacteria</taxon>
        <taxon>Hyphomicrobiales</taxon>
        <taxon>Nitrobacteraceae</taxon>
        <taxon>Bradyrhizobium</taxon>
    </lineage>
</organism>
<keyword evidence="1" id="KW-0472">Membrane</keyword>
<dbReference type="OrthoDB" id="8243593at2"/>